<evidence type="ECO:0000256" key="5">
    <source>
        <dbReference type="ARBA" id="ARBA00022840"/>
    </source>
</evidence>
<evidence type="ECO:0000256" key="3">
    <source>
        <dbReference type="ARBA" id="ARBA00022475"/>
    </source>
</evidence>
<evidence type="ECO:0000256" key="8">
    <source>
        <dbReference type="ARBA" id="ARBA00023251"/>
    </source>
</evidence>
<sequence length="302" mass="32761">MAIIEVDNLVKRYGDHLALNGVSFTVEQGEIFGILGPNGAGKTTTVECIEGLRTPDAGTVQVCGLDPQRDTTELPESLGAQLQESELPEKLTVGEAMELYASFYRAPVDWRELIGVLNLTDKTGTQFRRLSGGQKQRLSIALALVGNPRVAVLDELTTGLDPQARRDTWDLIESIRDRGTTILMVTHFMEEAERLCDRIAVIDSGRVVALDTPSGLISAVDERQRIRFRPSAPLDHAVLTALPEVHAVERAGVQLVVTGTGNLLHAVTSVLARHHVVAGDLRVEQTSLDDAFVALTGRSINS</sequence>
<keyword evidence="5 9" id="KW-0067">ATP-binding</keyword>
<dbReference type="STRING" id="530584.SAMN05421630_101989"/>
<keyword evidence="6" id="KW-1278">Translocase</keyword>
<evidence type="ECO:0000256" key="6">
    <source>
        <dbReference type="ARBA" id="ARBA00022967"/>
    </source>
</evidence>
<dbReference type="SMART" id="SM00382">
    <property type="entry name" value="AAA"/>
    <property type="match status" value="1"/>
</dbReference>
<keyword evidence="4" id="KW-0547">Nucleotide-binding</keyword>
<dbReference type="RefSeq" id="WP_091797588.1">
    <property type="nucleotide sequence ID" value="NZ_CP016353.1"/>
</dbReference>
<evidence type="ECO:0000256" key="2">
    <source>
        <dbReference type="ARBA" id="ARBA00022448"/>
    </source>
</evidence>
<evidence type="ECO:0000256" key="4">
    <source>
        <dbReference type="ARBA" id="ARBA00022741"/>
    </source>
</evidence>
<dbReference type="InterPro" id="IPR003439">
    <property type="entry name" value="ABC_transporter-like_ATP-bd"/>
</dbReference>
<dbReference type="EMBL" id="FMZE01000001">
    <property type="protein sequence ID" value="SDC25160.1"/>
    <property type="molecule type" value="Genomic_DNA"/>
</dbReference>
<dbReference type="KEGG" id="pmad:BAY61_13035"/>
<evidence type="ECO:0000256" key="1">
    <source>
        <dbReference type="ARBA" id="ARBA00004202"/>
    </source>
</evidence>
<evidence type="ECO:0000313" key="10">
    <source>
        <dbReference type="Proteomes" id="UP000199494"/>
    </source>
</evidence>
<dbReference type="CDD" id="cd03230">
    <property type="entry name" value="ABC_DR_subfamily_A"/>
    <property type="match status" value="1"/>
</dbReference>
<name>A0A222VPU7_9PSEU</name>
<proteinExistence type="predicted"/>
<accession>A0A222VPU7</accession>
<dbReference type="PROSITE" id="PS00211">
    <property type="entry name" value="ABC_TRANSPORTER_1"/>
    <property type="match status" value="1"/>
</dbReference>
<keyword evidence="7" id="KW-0472">Membrane</keyword>
<keyword evidence="10" id="KW-1185">Reference proteome</keyword>
<dbReference type="GO" id="GO:0016887">
    <property type="term" value="F:ATP hydrolysis activity"/>
    <property type="evidence" value="ECO:0007669"/>
    <property type="project" value="InterPro"/>
</dbReference>
<dbReference type="InterPro" id="IPR003593">
    <property type="entry name" value="AAA+_ATPase"/>
</dbReference>
<dbReference type="OrthoDB" id="9804819at2"/>
<dbReference type="InterPro" id="IPR017871">
    <property type="entry name" value="ABC_transporter-like_CS"/>
</dbReference>
<reference evidence="9 10" key="1">
    <citation type="submission" date="2016-10" db="EMBL/GenBank/DDBJ databases">
        <authorList>
            <person name="de Groot N.N."/>
        </authorList>
    </citation>
    <scope>NUCLEOTIDE SEQUENCE [LARGE SCALE GENOMIC DNA]</scope>
    <source>
        <strain evidence="9 10">CGMCC 4.5506</strain>
    </source>
</reference>
<keyword evidence="3" id="KW-1003">Cell membrane</keyword>
<dbReference type="Proteomes" id="UP000199494">
    <property type="component" value="Unassembled WGS sequence"/>
</dbReference>
<dbReference type="SUPFAM" id="SSF52540">
    <property type="entry name" value="P-loop containing nucleoside triphosphate hydrolases"/>
    <property type="match status" value="1"/>
</dbReference>
<dbReference type="InterPro" id="IPR027417">
    <property type="entry name" value="P-loop_NTPase"/>
</dbReference>
<organism evidence="9 10">
    <name type="scientific">Prauserella marina</name>
    <dbReference type="NCBI Taxonomy" id="530584"/>
    <lineage>
        <taxon>Bacteria</taxon>
        <taxon>Bacillati</taxon>
        <taxon>Actinomycetota</taxon>
        <taxon>Actinomycetes</taxon>
        <taxon>Pseudonocardiales</taxon>
        <taxon>Pseudonocardiaceae</taxon>
        <taxon>Prauserella</taxon>
    </lineage>
</organism>
<dbReference type="PROSITE" id="PS50893">
    <property type="entry name" value="ABC_TRANSPORTER_2"/>
    <property type="match status" value="1"/>
</dbReference>
<dbReference type="GO" id="GO:0005524">
    <property type="term" value="F:ATP binding"/>
    <property type="evidence" value="ECO:0007669"/>
    <property type="project" value="UniProtKB-KW"/>
</dbReference>
<keyword evidence="8" id="KW-0046">Antibiotic resistance</keyword>
<dbReference type="FunFam" id="3.40.50.300:FF:000589">
    <property type="entry name" value="ABC transporter, ATP-binding subunit"/>
    <property type="match status" value="1"/>
</dbReference>
<protein>
    <submittedName>
        <fullName evidence="9">ABC-2 type transport system ATP-binding protein</fullName>
    </submittedName>
</protein>
<dbReference type="InterPro" id="IPR050763">
    <property type="entry name" value="ABC_transporter_ATP-binding"/>
</dbReference>
<gene>
    <name evidence="9" type="ORF">SAMN05421630_101989</name>
</gene>
<dbReference type="Pfam" id="PF00005">
    <property type="entry name" value="ABC_tran"/>
    <property type="match status" value="1"/>
</dbReference>
<evidence type="ECO:0000313" key="9">
    <source>
        <dbReference type="EMBL" id="SDC25160.1"/>
    </source>
</evidence>
<keyword evidence="2" id="KW-0813">Transport</keyword>
<dbReference type="AlphaFoldDB" id="A0A222VPU7"/>
<dbReference type="GO" id="GO:0046677">
    <property type="term" value="P:response to antibiotic"/>
    <property type="evidence" value="ECO:0007669"/>
    <property type="project" value="UniProtKB-KW"/>
</dbReference>
<dbReference type="PANTHER" id="PTHR42711">
    <property type="entry name" value="ABC TRANSPORTER ATP-BINDING PROTEIN"/>
    <property type="match status" value="1"/>
</dbReference>
<dbReference type="GO" id="GO:0005886">
    <property type="term" value="C:plasma membrane"/>
    <property type="evidence" value="ECO:0007669"/>
    <property type="project" value="UniProtKB-SubCell"/>
</dbReference>
<evidence type="ECO:0000256" key="7">
    <source>
        <dbReference type="ARBA" id="ARBA00023136"/>
    </source>
</evidence>
<comment type="subcellular location">
    <subcellularLocation>
        <location evidence="1">Cell membrane</location>
        <topology evidence="1">Peripheral membrane protein</topology>
    </subcellularLocation>
</comment>
<dbReference type="PANTHER" id="PTHR42711:SF16">
    <property type="entry name" value="ABC TRANSPORTER ATP-BINDING PROTEIN"/>
    <property type="match status" value="1"/>
</dbReference>
<dbReference type="Gene3D" id="3.40.50.300">
    <property type="entry name" value="P-loop containing nucleotide triphosphate hydrolases"/>
    <property type="match status" value="1"/>
</dbReference>